<evidence type="ECO:0000313" key="2">
    <source>
        <dbReference type="Proteomes" id="UP000077868"/>
    </source>
</evidence>
<keyword evidence="2" id="KW-1185">Reference proteome</keyword>
<proteinExistence type="predicted"/>
<organism evidence="1 2">
    <name type="scientific">Nocardioides dokdonensis FR1436</name>
    <dbReference type="NCBI Taxonomy" id="1300347"/>
    <lineage>
        <taxon>Bacteria</taxon>
        <taxon>Bacillati</taxon>
        <taxon>Actinomycetota</taxon>
        <taxon>Actinomycetes</taxon>
        <taxon>Propionibacteriales</taxon>
        <taxon>Nocardioidaceae</taxon>
        <taxon>Nocardioides</taxon>
    </lineage>
</organism>
<dbReference type="EMBL" id="CP015079">
    <property type="protein sequence ID" value="ANH38169.1"/>
    <property type="molecule type" value="Genomic_DNA"/>
</dbReference>
<accession>A0A1A9GIN3</accession>
<name>A0A1A9GIN3_9ACTN</name>
<protein>
    <submittedName>
        <fullName evidence="1">Uncharacterized protein</fullName>
    </submittedName>
</protein>
<dbReference type="Proteomes" id="UP000077868">
    <property type="component" value="Chromosome"/>
</dbReference>
<dbReference type="PATRIC" id="fig|1300347.3.peg.1737"/>
<dbReference type="AlphaFoldDB" id="A0A1A9GIN3"/>
<sequence>MWSRRCCHVLVEDPWSYWGGDECGCESAQHHKRHELRDALKRWGHVAHLDRHIRPKV</sequence>
<dbReference type="KEGG" id="ndk:I601_1738"/>
<gene>
    <name evidence="1" type="ORF">I601_1738</name>
</gene>
<evidence type="ECO:0000313" key="1">
    <source>
        <dbReference type="EMBL" id="ANH38169.1"/>
    </source>
</evidence>
<reference evidence="1 2" key="1">
    <citation type="submission" date="2016-03" db="EMBL/GenBank/DDBJ databases">
        <title>Complete genome sequence of a soil Actinobacterium, Nocardioides dokdonensis FR1436.</title>
        <authorList>
            <person name="Kwon S.-K."/>
            <person name="Kim K."/>
            <person name="Kim J.F."/>
        </authorList>
    </citation>
    <scope>NUCLEOTIDE SEQUENCE [LARGE SCALE GENOMIC DNA]</scope>
    <source>
        <strain evidence="1 2">FR1436</strain>
    </source>
</reference>